<evidence type="ECO:0000256" key="7">
    <source>
        <dbReference type="ARBA" id="ARBA00023310"/>
    </source>
</evidence>
<keyword evidence="5" id="KW-0406">Ion transport</keyword>
<dbReference type="GO" id="GO:0016020">
    <property type="term" value="C:membrane"/>
    <property type="evidence" value="ECO:0007669"/>
    <property type="project" value="UniProtKB-SubCell"/>
</dbReference>
<keyword evidence="6" id="KW-0472">Membrane</keyword>
<evidence type="ECO:0000256" key="1">
    <source>
        <dbReference type="ARBA" id="ARBA00004370"/>
    </source>
</evidence>
<dbReference type="InterPro" id="IPR000711">
    <property type="entry name" value="ATPase_OSCP/dsu"/>
</dbReference>
<dbReference type="InterPro" id="IPR026015">
    <property type="entry name" value="ATP_synth_OSCP/delta_N_sf"/>
</dbReference>
<dbReference type="NCBIfam" id="TIGR01145">
    <property type="entry name" value="ATP_synt_delta"/>
    <property type="match status" value="1"/>
</dbReference>
<evidence type="ECO:0000313" key="9">
    <source>
        <dbReference type="Proteomes" id="UP000623129"/>
    </source>
</evidence>
<keyword evidence="3" id="KW-0813">Transport</keyword>
<sequence>MALSRRLGSSLPLLRQLINPESIVPLRSLANPNLAVSEGSRTFASEVKSSGAEPKPKLPKALYGGSGNYASALYLAAAKSKSIEKVESEILDVVQASKKCAIFSQFTKDLSVPKETRVKAIQEIFGEAGFSDVTKNFLAVLASNGRLRNLERIAKRYVELSMIHRKELKVVVTSVIPLPAEEEKELKQVFAEKLPGITLKIEQKIDPSILGGVVVELGERVLDMSIKTRVKQMEKILREPIDF</sequence>
<proteinExistence type="inferred from homology"/>
<dbReference type="SUPFAM" id="SSF47928">
    <property type="entry name" value="N-terminal domain of the delta subunit of the F1F0-ATP synthase"/>
    <property type="match status" value="1"/>
</dbReference>
<keyword evidence="7" id="KW-0066">ATP synthesis</keyword>
<accession>A0A833R3T7</accession>
<protein>
    <submittedName>
        <fullName evidence="8">ATP synthase subunit O</fullName>
    </submittedName>
</protein>
<evidence type="ECO:0000256" key="2">
    <source>
        <dbReference type="ARBA" id="ARBA00007046"/>
    </source>
</evidence>
<dbReference type="HAMAP" id="MF_01416">
    <property type="entry name" value="ATP_synth_delta_bact"/>
    <property type="match status" value="1"/>
</dbReference>
<evidence type="ECO:0000256" key="5">
    <source>
        <dbReference type="ARBA" id="ARBA00023065"/>
    </source>
</evidence>
<comment type="caution">
    <text evidence="8">The sequence shown here is derived from an EMBL/GenBank/DDBJ whole genome shotgun (WGS) entry which is preliminary data.</text>
</comment>
<dbReference type="PRINTS" id="PR00125">
    <property type="entry name" value="ATPASEDELTA"/>
</dbReference>
<name>A0A833R3T7_9POAL</name>
<gene>
    <name evidence="8" type="ORF">FCM35_KLT02338</name>
</gene>
<keyword evidence="4" id="KW-0375">Hydrogen ion transport</keyword>
<dbReference type="EMBL" id="SWLB01000011">
    <property type="protein sequence ID" value="KAF3332761.1"/>
    <property type="molecule type" value="Genomic_DNA"/>
</dbReference>
<dbReference type="PROSITE" id="PS00389">
    <property type="entry name" value="ATPASE_DELTA"/>
    <property type="match status" value="1"/>
</dbReference>
<dbReference type="Gene3D" id="1.10.520.20">
    <property type="entry name" value="N-terminal domain of the delta subunit of the F1F0-ATP synthase"/>
    <property type="match status" value="1"/>
</dbReference>
<dbReference type="Proteomes" id="UP000623129">
    <property type="component" value="Unassembled WGS sequence"/>
</dbReference>
<evidence type="ECO:0000313" key="8">
    <source>
        <dbReference type="EMBL" id="KAF3332761.1"/>
    </source>
</evidence>
<dbReference type="AlphaFoldDB" id="A0A833R3T7"/>
<dbReference type="Pfam" id="PF00213">
    <property type="entry name" value="OSCP"/>
    <property type="match status" value="1"/>
</dbReference>
<dbReference type="GO" id="GO:0046933">
    <property type="term" value="F:proton-transporting ATP synthase activity, rotational mechanism"/>
    <property type="evidence" value="ECO:0007669"/>
    <property type="project" value="InterPro"/>
</dbReference>
<comment type="subcellular location">
    <subcellularLocation>
        <location evidence="1">Membrane</location>
    </subcellularLocation>
</comment>
<reference evidence="8" key="1">
    <citation type="submission" date="2020-01" db="EMBL/GenBank/DDBJ databases">
        <title>Genome sequence of Kobresia littledalei, the first chromosome-level genome in the family Cyperaceae.</title>
        <authorList>
            <person name="Qu G."/>
        </authorList>
    </citation>
    <scope>NUCLEOTIDE SEQUENCE</scope>
    <source>
        <strain evidence="8">C.B.Clarke</strain>
        <tissue evidence="8">Leaf</tissue>
    </source>
</reference>
<dbReference type="InterPro" id="IPR020781">
    <property type="entry name" value="ATPase_OSCP/d_CS"/>
</dbReference>
<keyword evidence="9" id="KW-1185">Reference proteome</keyword>
<evidence type="ECO:0000256" key="4">
    <source>
        <dbReference type="ARBA" id="ARBA00022781"/>
    </source>
</evidence>
<organism evidence="8 9">
    <name type="scientific">Carex littledalei</name>
    <dbReference type="NCBI Taxonomy" id="544730"/>
    <lineage>
        <taxon>Eukaryota</taxon>
        <taxon>Viridiplantae</taxon>
        <taxon>Streptophyta</taxon>
        <taxon>Embryophyta</taxon>
        <taxon>Tracheophyta</taxon>
        <taxon>Spermatophyta</taxon>
        <taxon>Magnoliopsida</taxon>
        <taxon>Liliopsida</taxon>
        <taxon>Poales</taxon>
        <taxon>Cyperaceae</taxon>
        <taxon>Cyperoideae</taxon>
        <taxon>Cariceae</taxon>
        <taxon>Carex</taxon>
        <taxon>Carex subgen. Euthyceras</taxon>
    </lineage>
</organism>
<comment type="similarity">
    <text evidence="2">Belongs to the ATPase delta chain family.</text>
</comment>
<dbReference type="PANTHER" id="PTHR11910">
    <property type="entry name" value="ATP SYNTHASE DELTA CHAIN"/>
    <property type="match status" value="1"/>
</dbReference>
<dbReference type="OrthoDB" id="1262810at2759"/>
<evidence type="ECO:0000256" key="6">
    <source>
        <dbReference type="ARBA" id="ARBA00023136"/>
    </source>
</evidence>
<evidence type="ECO:0000256" key="3">
    <source>
        <dbReference type="ARBA" id="ARBA00022448"/>
    </source>
</evidence>